<protein>
    <submittedName>
        <fullName evidence="1">Uncharacterized protein</fullName>
    </submittedName>
</protein>
<proteinExistence type="predicted"/>
<gene>
    <name evidence="1" type="ORF">Pan189_31710</name>
</gene>
<dbReference type="EMBL" id="CP036268">
    <property type="protein sequence ID" value="QDT38773.1"/>
    <property type="molecule type" value="Genomic_DNA"/>
</dbReference>
<dbReference type="AlphaFoldDB" id="A0A517R4L3"/>
<evidence type="ECO:0000313" key="1">
    <source>
        <dbReference type="EMBL" id="QDT38773.1"/>
    </source>
</evidence>
<reference evidence="1 2" key="1">
    <citation type="submission" date="2019-02" db="EMBL/GenBank/DDBJ databases">
        <title>Deep-cultivation of Planctomycetes and their phenomic and genomic characterization uncovers novel biology.</title>
        <authorList>
            <person name="Wiegand S."/>
            <person name="Jogler M."/>
            <person name="Boedeker C."/>
            <person name="Pinto D."/>
            <person name="Vollmers J."/>
            <person name="Rivas-Marin E."/>
            <person name="Kohn T."/>
            <person name="Peeters S.H."/>
            <person name="Heuer A."/>
            <person name="Rast P."/>
            <person name="Oberbeckmann S."/>
            <person name="Bunk B."/>
            <person name="Jeske O."/>
            <person name="Meyerdierks A."/>
            <person name="Storesund J.E."/>
            <person name="Kallscheuer N."/>
            <person name="Luecker S."/>
            <person name="Lage O.M."/>
            <person name="Pohl T."/>
            <person name="Merkel B.J."/>
            <person name="Hornburger P."/>
            <person name="Mueller R.-W."/>
            <person name="Bruemmer F."/>
            <person name="Labrenz M."/>
            <person name="Spormann A.M."/>
            <person name="Op den Camp H."/>
            <person name="Overmann J."/>
            <person name="Amann R."/>
            <person name="Jetten M.S.M."/>
            <person name="Mascher T."/>
            <person name="Medema M.H."/>
            <person name="Devos D.P."/>
            <person name="Kaster A.-K."/>
            <person name="Ovreas L."/>
            <person name="Rohde M."/>
            <person name="Galperin M.Y."/>
            <person name="Jogler C."/>
        </authorList>
    </citation>
    <scope>NUCLEOTIDE SEQUENCE [LARGE SCALE GENOMIC DNA]</scope>
    <source>
        <strain evidence="1 2">Pan189</strain>
    </source>
</reference>
<dbReference type="Proteomes" id="UP000317318">
    <property type="component" value="Chromosome"/>
</dbReference>
<accession>A0A517R4L3</accession>
<dbReference type="RefSeq" id="WP_310820567.1">
    <property type="nucleotide sequence ID" value="NZ_CP036268.1"/>
</dbReference>
<evidence type="ECO:0000313" key="2">
    <source>
        <dbReference type="Proteomes" id="UP000317318"/>
    </source>
</evidence>
<dbReference type="KEGG" id="svp:Pan189_31710"/>
<keyword evidence="2" id="KW-1185">Reference proteome</keyword>
<name>A0A517R4L3_9PLAN</name>
<sequence length="50" mass="5567">MAIPSDLRASLPQTDPVSGYIPFYDRHEMASDDNGFSAFDDIAQLRNFCA</sequence>
<organism evidence="1 2">
    <name type="scientific">Stratiformator vulcanicus</name>
    <dbReference type="NCBI Taxonomy" id="2527980"/>
    <lineage>
        <taxon>Bacteria</taxon>
        <taxon>Pseudomonadati</taxon>
        <taxon>Planctomycetota</taxon>
        <taxon>Planctomycetia</taxon>
        <taxon>Planctomycetales</taxon>
        <taxon>Planctomycetaceae</taxon>
        <taxon>Stratiformator</taxon>
    </lineage>
</organism>